<dbReference type="InterPro" id="IPR044925">
    <property type="entry name" value="His-Me_finger_sf"/>
</dbReference>
<evidence type="ECO:0000313" key="5">
    <source>
        <dbReference type="Proteomes" id="UP001221686"/>
    </source>
</evidence>
<organism evidence="4 5">
    <name type="scientific">Nannocystis bainbridge</name>
    <dbReference type="NCBI Taxonomy" id="2995303"/>
    <lineage>
        <taxon>Bacteria</taxon>
        <taxon>Pseudomonadati</taxon>
        <taxon>Myxococcota</taxon>
        <taxon>Polyangia</taxon>
        <taxon>Nannocystales</taxon>
        <taxon>Nannocystaceae</taxon>
        <taxon>Nannocystis</taxon>
    </lineage>
</organism>
<dbReference type="Pfam" id="PF04231">
    <property type="entry name" value="Endonuclease_1"/>
    <property type="match status" value="1"/>
</dbReference>
<keyword evidence="3" id="KW-0378">Hydrolase</keyword>
<evidence type="ECO:0000256" key="2">
    <source>
        <dbReference type="ARBA" id="ARBA00022722"/>
    </source>
</evidence>
<dbReference type="Gene3D" id="2.40.10.120">
    <property type="match status" value="1"/>
</dbReference>
<dbReference type="SUPFAM" id="SSF50494">
    <property type="entry name" value="Trypsin-like serine proteases"/>
    <property type="match status" value="1"/>
</dbReference>
<dbReference type="PANTHER" id="PTHR33607">
    <property type="entry name" value="ENDONUCLEASE-1"/>
    <property type="match status" value="1"/>
</dbReference>
<evidence type="ECO:0000256" key="3">
    <source>
        <dbReference type="ARBA" id="ARBA00022801"/>
    </source>
</evidence>
<dbReference type="InterPro" id="IPR009003">
    <property type="entry name" value="Peptidase_S1_PA"/>
</dbReference>
<comment type="similarity">
    <text evidence="1">Belongs to the EndA/NucM nuclease family.</text>
</comment>
<dbReference type="RefSeq" id="WP_272091707.1">
    <property type="nucleotide sequence ID" value="NZ_JAQNDL010000004.1"/>
</dbReference>
<dbReference type="Proteomes" id="UP001221686">
    <property type="component" value="Unassembled WGS sequence"/>
</dbReference>
<keyword evidence="5" id="KW-1185">Reference proteome</keyword>
<dbReference type="GO" id="GO:0004519">
    <property type="term" value="F:endonuclease activity"/>
    <property type="evidence" value="ECO:0007669"/>
    <property type="project" value="UniProtKB-KW"/>
</dbReference>
<keyword evidence="4" id="KW-0255">Endonuclease</keyword>
<dbReference type="PANTHER" id="PTHR33607:SF2">
    <property type="entry name" value="ENDONUCLEASE-1"/>
    <property type="match status" value="1"/>
</dbReference>
<proteinExistence type="inferred from homology"/>
<reference evidence="4 5" key="1">
    <citation type="submission" date="2022-11" db="EMBL/GenBank/DDBJ databases">
        <title>Minimal conservation of predation-associated metabolite biosynthetic gene clusters underscores biosynthetic potential of Myxococcota including descriptions for ten novel species: Archangium lansinium sp. nov., Myxococcus landrumus sp. nov., Nannocystis bai.</title>
        <authorList>
            <person name="Ahearne A."/>
            <person name="Stevens C."/>
            <person name="Dowd S."/>
        </authorList>
    </citation>
    <scope>NUCLEOTIDE SEQUENCE [LARGE SCALE GENOMIC DNA]</scope>
    <source>
        <strain evidence="4 5">BB15-2</strain>
    </source>
</reference>
<keyword evidence="2" id="KW-0540">Nuclease</keyword>
<accession>A0ABT5ECN4</accession>
<name>A0ABT5ECN4_9BACT</name>
<evidence type="ECO:0000256" key="1">
    <source>
        <dbReference type="ARBA" id="ARBA00006429"/>
    </source>
</evidence>
<sequence length="678" mass="73851">MASPARVRAYADSILPPSHLESSASVEPIVAGAAQWFGLDARQTDQVRSTARKWIDRAPLAPGDLECLEAIILPRERPVADIADGKLLGLPPGEFFDLHADADLRARIEACLPAIGRIELPDNLSLPYGGTGFVVGDGLIMTNRHVAQLFAGGLGRTHLRFLPGQTAGFDPRREQQDEPDGPTYAVSEVVLIHPYWDLALLRVDGLQVTPLALAVDDPAARRRVAVIGYPGLDLRNDLTIQQRVFRGRYNLKRLAPGYFGGRRRVASFGRTVSAALHDSSTLGGCSGAAILDVATGRVLGLHFGGVYLDRNFAVPAAELAWDPRIVDAGVRFAGAAAPRELPGEWSAAWNDLEQAPPIAPAPSITTVAVPGQTLRITVPIEITVRLGTAAGATIAAVEQPAPIAADLHRLVAAARARPYYDAAQDASDRASYYADILHDICHESLSALLTTTHAEAPKYNPSHQLYPWVDLRPDLRLASIYSGATFSPEALIADDARIDAARRARRSELRARRTSLSLADIDAAVEAELPYNCEHVVPQSWFGKREPMRGDLHHLFACDPPCNTLRADRAYHEFDRDTPMPPCGEGEGPYFEPGDGHGPVARATLYFLVRYASELDPSRTPTPAQIELLKRWSTDDPPGLHERHRNQAIFAVQGNRNPFIDHPQWVDLVEFTPAPEDA</sequence>
<evidence type="ECO:0000313" key="4">
    <source>
        <dbReference type="EMBL" id="MDC0723170.1"/>
    </source>
</evidence>
<dbReference type="Pfam" id="PF13365">
    <property type="entry name" value="Trypsin_2"/>
    <property type="match status" value="1"/>
</dbReference>
<gene>
    <name evidence="4" type="ORF">POL25_40160</name>
</gene>
<dbReference type="EMBL" id="JAQNDL010000004">
    <property type="protein sequence ID" value="MDC0723170.1"/>
    <property type="molecule type" value="Genomic_DNA"/>
</dbReference>
<dbReference type="SUPFAM" id="SSF54060">
    <property type="entry name" value="His-Me finger endonucleases"/>
    <property type="match status" value="1"/>
</dbReference>
<dbReference type="InterPro" id="IPR007346">
    <property type="entry name" value="Endonuclease-I"/>
</dbReference>
<protein>
    <submittedName>
        <fullName evidence="4">Endonuclease</fullName>
    </submittedName>
</protein>
<comment type="caution">
    <text evidence="4">The sequence shown here is derived from an EMBL/GenBank/DDBJ whole genome shotgun (WGS) entry which is preliminary data.</text>
</comment>